<name>A0A6J4MXK8_9BACT</name>
<keyword evidence="2" id="KW-0808">Transferase</keyword>
<protein>
    <submittedName>
        <fullName evidence="2">Guanylate kinase</fullName>
        <ecNumber evidence="2">2.7.4.8</ecNumber>
    </submittedName>
</protein>
<feature type="compositionally biased region" description="Low complexity" evidence="1">
    <location>
        <begin position="109"/>
        <end position="134"/>
    </location>
</feature>
<feature type="compositionally biased region" description="Basic and acidic residues" evidence="1">
    <location>
        <begin position="185"/>
        <end position="211"/>
    </location>
</feature>
<gene>
    <name evidence="2" type="ORF">AVDCRST_MAG68-5591</name>
</gene>
<dbReference type="AlphaFoldDB" id="A0A6J4MXK8"/>
<dbReference type="GO" id="GO:0004385">
    <property type="term" value="F:GMP kinase activity"/>
    <property type="evidence" value="ECO:0007669"/>
    <property type="project" value="UniProtKB-EC"/>
</dbReference>
<feature type="non-terminal residue" evidence="2">
    <location>
        <position position="1"/>
    </location>
</feature>
<feature type="non-terminal residue" evidence="2">
    <location>
        <position position="221"/>
    </location>
</feature>
<sequence>DGAGRAHLSADPGRPLGRRQDDHRARAAGAARRRRLLRLRHHAVPAPRRARRGGLPLRGRRRVPPHDRRGRADRVGGGARQPVRHAPAERARRGRPARISPPGHRRAGRAAAPREASAGGVRLRPPPVRARALGAAGGAGERGGGGAAAAAGERARRDPRGGVLRLRHRQRPPGPRGGRGGAHPPGRDAPGEPHPRAGGGDRADVRRDRRVPGHVPGAARL</sequence>
<organism evidence="2">
    <name type="scientific">uncultured Gemmatimonadota bacterium</name>
    <dbReference type="NCBI Taxonomy" id="203437"/>
    <lineage>
        <taxon>Bacteria</taxon>
        <taxon>Pseudomonadati</taxon>
        <taxon>Gemmatimonadota</taxon>
        <taxon>environmental samples</taxon>
    </lineage>
</organism>
<reference evidence="2" key="1">
    <citation type="submission" date="2020-02" db="EMBL/GenBank/DDBJ databases">
        <authorList>
            <person name="Meier V. D."/>
        </authorList>
    </citation>
    <scope>NUCLEOTIDE SEQUENCE</scope>
    <source>
        <strain evidence="2">AVDCRST_MAG68</strain>
    </source>
</reference>
<feature type="compositionally biased region" description="Gly residues" evidence="1">
    <location>
        <begin position="135"/>
        <end position="147"/>
    </location>
</feature>
<accession>A0A6J4MXK8</accession>
<feature type="compositionally biased region" description="Basic residues" evidence="1">
    <location>
        <begin position="31"/>
        <end position="63"/>
    </location>
</feature>
<proteinExistence type="predicted"/>
<evidence type="ECO:0000256" key="1">
    <source>
        <dbReference type="SAM" id="MobiDB-lite"/>
    </source>
</evidence>
<dbReference type="EC" id="2.7.4.8" evidence="2"/>
<feature type="compositionally biased region" description="Basic and acidic residues" evidence="1">
    <location>
        <begin position="64"/>
        <end position="74"/>
    </location>
</feature>
<keyword evidence="2" id="KW-0418">Kinase</keyword>
<dbReference type="EMBL" id="CADCTW010000248">
    <property type="protein sequence ID" value="CAA9371679.1"/>
    <property type="molecule type" value="Genomic_DNA"/>
</dbReference>
<evidence type="ECO:0000313" key="2">
    <source>
        <dbReference type="EMBL" id="CAA9371679.1"/>
    </source>
</evidence>
<feature type="region of interest" description="Disordered" evidence="1">
    <location>
        <begin position="1"/>
        <end position="221"/>
    </location>
</feature>